<evidence type="ECO:0000313" key="5">
    <source>
        <dbReference type="Proteomes" id="UP000321814"/>
    </source>
</evidence>
<dbReference type="PANTHER" id="PTHR43037:SF1">
    <property type="entry name" value="BLL1128 PROTEIN"/>
    <property type="match status" value="1"/>
</dbReference>
<organism evidence="4 5">
    <name type="scientific">Rheinheimera tangshanensis</name>
    <dbReference type="NCBI Taxonomy" id="400153"/>
    <lineage>
        <taxon>Bacteria</taxon>
        <taxon>Pseudomonadati</taxon>
        <taxon>Pseudomonadota</taxon>
        <taxon>Gammaproteobacteria</taxon>
        <taxon>Chromatiales</taxon>
        <taxon>Chromatiaceae</taxon>
        <taxon>Rheinheimera</taxon>
    </lineage>
</organism>
<feature type="domain" description="Peptidase S9 prolyl oligopeptidase catalytic" evidence="3">
    <location>
        <begin position="168"/>
        <end position="218"/>
    </location>
</feature>
<feature type="signal peptide" evidence="2">
    <location>
        <begin position="1"/>
        <end position="19"/>
    </location>
</feature>
<evidence type="ECO:0000256" key="2">
    <source>
        <dbReference type="SAM" id="SignalP"/>
    </source>
</evidence>
<dbReference type="InterPro" id="IPR050955">
    <property type="entry name" value="Plant_Biomass_Hydrol_Est"/>
</dbReference>
<dbReference type="OrthoDB" id="9764953at2"/>
<dbReference type="InterPro" id="IPR001375">
    <property type="entry name" value="Peptidase_S9_cat"/>
</dbReference>
<dbReference type="EMBL" id="VRLR01000001">
    <property type="protein sequence ID" value="TXK82842.1"/>
    <property type="molecule type" value="Genomic_DNA"/>
</dbReference>
<dbReference type="AlphaFoldDB" id="A0A5C8M515"/>
<reference evidence="4 5" key="1">
    <citation type="submission" date="2019-08" db="EMBL/GenBank/DDBJ databases">
        <title>Draft genome analysis of Rheinheimera tangshanensis isolated from the roots of fresh rice plants (Oryza sativa).</title>
        <authorList>
            <person name="Yu Q."/>
            <person name="Qi Y."/>
            <person name="Zhang H."/>
            <person name="Pu J."/>
        </authorList>
    </citation>
    <scope>NUCLEOTIDE SEQUENCE [LARGE SCALE GENOMIC DNA]</scope>
    <source>
        <strain evidence="4 5">JA3-B52</strain>
    </source>
</reference>
<evidence type="ECO:0000259" key="3">
    <source>
        <dbReference type="Pfam" id="PF00326"/>
    </source>
</evidence>
<sequence>MLFRILCVYAALFITAATASEAQLLRADYQSAVDGLKRQYFVYLPQGYDQKAAQKWPVLLFLHGNGERGNGLDELDYTLIHGPLYEAWIQKRDLPFIMIVPQLHMFDMGKLPYIANRSKTDIPKRLADGVPPRPMMFPSDKAIVPAKAVADMSQVPVLLPNGWEKAEQDLLAMLATVDKKYNTDTKRRYISGISYGGFGTWYMASKHPDLFAAAAPVVAWGHPDLMPPLAAAKLPLWVIAAGRDSAINKDNIYPGIEKLRQLGHTNVRFSMLEQAEHDAWRQVYEGWDIYGWLLGQGK</sequence>
<dbReference type="RefSeq" id="WP_147902786.1">
    <property type="nucleotide sequence ID" value="NZ_BAAAGC010000002.1"/>
</dbReference>
<evidence type="ECO:0000256" key="1">
    <source>
        <dbReference type="ARBA" id="ARBA00022729"/>
    </source>
</evidence>
<protein>
    <submittedName>
        <fullName evidence="4">Prolyl oligopeptidase family serine peptidase</fullName>
    </submittedName>
</protein>
<dbReference type="SUPFAM" id="SSF53474">
    <property type="entry name" value="alpha/beta-Hydrolases"/>
    <property type="match status" value="1"/>
</dbReference>
<feature type="chain" id="PRO_5022895290" evidence="2">
    <location>
        <begin position="20"/>
        <end position="298"/>
    </location>
</feature>
<dbReference type="PANTHER" id="PTHR43037">
    <property type="entry name" value="UNNAMED PRODUCT-RELATED"/>
    <property type="match status" value="1"/>
</dbReference>
<keyword evidence="1 2" id="KW-0732">Signal</keyword>
<gene>
    <name evidence="4" type="ORF">FU839_00690</name>
</gene>
<keyword evidence="5" id="KW-1185">Reference proteome</keyword>
<dbReference type="Proteomes" id="UP000321814">
    <property type="component" value="Unassembled WGS sequence"/>
</dbReference>
<evidence type="ECO:0000313" key="4">
    <source>
        <dbReference type="EMBL" id="TXK82842.1"/>
    </source>
</evidence>
<comment type="caution">
    <text evidence="4">The sequence shown here is derived from an EMBL/GenBank/DDBJ whole genome shotgun (WGS) entry which is preliminary data.</text>
</comment>
<dbReference type="Gene3D" id="3.40.50.1820">
    <property type="entry name" value="alpha/beta hydrolase"/>
    <property type="match status" value="1"/>
</dbReference>
<accession>A0A5C8M515</accession>
<name>A0A5C8M515_9GAMM</name>
<proteinExistence type="predicted"/>
<dbReference type="InterPro" id="IPR029058">
    <property type="entry name" value="AB_hydrolase_fold"/>
</dbReference>
<dbReference type="Pfam" id="PF00326">
    <property type="entry name" value="Peptidase_S9"/>
    <property type="match status" value="1"/>
</dbReference>